<keyword evidence="1" id="KW-0121">Carboxypeptidase</keyword>
<name>A0A1U7NM71_9FIRM</name>
<comment type="caution">
    <text evidence="4">The sequence shown here is derived from an EMBL/GenBank/DDBJ whole genome shotgun (WGS) entry which is preliminary data.</text>
</comment>
<comment type="similarity">
    <text evidence="1">Belongs to the peptidase M32 family.</text>
</comment>
<dbReference type="PANTHER" id="PTHR34217:SF1">
    <property type="entry name" value="CARBOXYPEPTIDASE 1"/>
    <property type="match status" value="1"/>
</dbReference>
<sequence>MKLQFEPFYQEYLDVLAAYDLASATMYTDQWTVAPKGGIPNSSAKMATLSKLAFKVENDPETVEKIKAYYQTLPEGSLEQKEVKMRLDELALSQNASIEEFEALTKARNEAEYQWHQAKENSDYAAFKPYLKDLMEKSIAYQKHSPKFTGNNIYDVFLDAYEPEMNEEKYDAFFQVIKEELPPLIQKIQKSGKKIDDQALREEFAIERQEKFMNTIMDYLQVDPDRVSLGTTEHPFTNFLSHNDMRITTHYYPNRFLSAILSTVHEYGHALYGLQMNEAFEGTMLNHGVGSAAHESQSRFLENHIGRSKAFWEANYPALVEQFPEFENVSVDELVDMINLSKPDLIRTEADELTYPLHILIRYELEKKIANGEMDYDTLPEQWADLYEKYLGVRPKTDAEGVLQDVHWSNGYLGYFPTYALGSAYAAQIFAAMQKQIDVEQVLKEGKMEVITNWLKDNVHHYAGSKTMAEIVELVSGEPFDPHYYVNYLKDKYSKLYQIQED</sequence>
<comment type="function">
    <text evidence="1">Broad specificity carboxypetidase that releases amino acids sequentially from the C-terminus, including neutral, aromatic, polar and basic residues.</text>
</comment>
<evidence type="ECO:0000256" key="1">
    <source>
        <dbReference type="PIRNR" id="PIRNR006615"/>
    </source>
</evidence>
<keyword evidence="1" id="KW-0378">Hydrolase</keyword>
<organism evidence="4 5">
    <name type="scientific">Dubosiella newyorkensis</name>
    <dbReference type="NCBI Taxonomy" id="1862672"/>
    <lineage>
        <taxon>Bacteria</taxon>
        <taxon>Bacillati</taxon>
        <taxon>Bacillota</taxon>
        <taxon>Erysipelotrichia</taxon>
        <taxon>Erysipelotrichales</taxon>
        <taxon>Erysipelotrichaceae</taxon>
        <taxon>Dubosiella</taxon>
    </lineage>
</organism>
<evidence type="ECO:0000313" key="5">
    <source>
        <dbReference type="Proteomes" id="UP000186705"/>
    </source>
</evidence>
<comment type="cofactor">
    <cofactor evidence="2">
        <name>Zn(2+)</name>
        <dbReference type="ChEBI" id="CHEBI:29105"/>
    </cofactor>
    <text evidence="2">Binds 1 zinc ion per subunit.</text>
</comment>
<dbReference type="CDD" id="cd06460">
    <property type="entry name" value="M32_Taq"/>
    <property type="match status" value="1"/>
</dbReference>
<gene>
    <name evidence="4" type="ORF">BO225_07040</name>
</gene>
<dbReference type="RefSeq" id="WP_076341565.1">
    <property type="nucleotide sequence ID" value="NZ_CAJTMI010000008.1"/>
</dbReference>
<dbReference type="InterPro" id="IPR001333">
    <property type="entry name" value="Peptidase_M32_Taq"/>
</dbReference>
<dbReference type="PRINTS" id="PR00998">
    <property type="entry name" value="CRBOXYPTASET"/>
</dbReference>
<accession>A0A1U7NM71</accession>
<dbReference type="Gene3D" id="1.10.1370.30">
    <property type="match status" value="1"/>
</dbReference>
<protein>
    <recommendedName>
        <fullName evidence="1">Metal-dependent carboxypeptidase</fullName>
        <ecNumber evidence="1">3.4.17.19</ecNumber>
    </recommendedName>
</protein>
<evidence type="ECO:0000256" key="2">
    <source>
        <dbReference type="PIRSR" id="PIRSR006615-1"/>
    </source>
</evidence>
<keyword evidence="1" id="KW-0482">Metalloprotease</keyword>
<dbReference type="STRING" id="1862672.BO225_07040"/>
<keyword evidence="1" id="KW-0645">Protease</keyword>
<evidence type="ECO:0000256" key="3">
    <source>
        <dbReference type="PIRSR" id="PIRSR006615-2"/>
    </source>
</evidence>
<dbReference type="PIRSF" id="PIRSF006615">
    <property type="entry name" value="Zn_crbxpep_Taq"/>
    <property type="match status" value="1"/>
</dbReference>
<dbReference type="Pfam" id="PF02074">
    <property type="entry name" value="Peptidase_M32"/>
    <property type="match status" value="1"/>
</dbReference>
<dbReference type="AlphaFoldDB" id="A0A1U7NM71"/>
<reference evidence="4 5" key="1">
    <citation type="submission" date="2016-11" db="EMBL/GenBank/DDBJ databases">
        <title>Description of two novel members of the family Erysipelotrichaceae: Ileibacterium lipovorans gen. nov., sp. nov. and Dubosiella newyorkensis, gen. nov., sp. nov.</title>
        <authorList>
            <person name="Cox L.M."/>
            <person name="Sohn J."/>
            <person name="Tyrrell K.L."/>
            <person name="Citron D.M."/>
            <person name="Lawson P.A."/>
            <person name="Patel N.B."/>
            <person name="Iizumi T."/>
            <person name="Perez-Perez G.I."/>
            <person name="Goldstein E.J."/>
            <person name="Blaser M.J."/>
        </authorList>
    </citation>
    <scope>NUCLEOTIDE SEQUENCE [LARGE SCALE GENOMIC DNA]</scope>
    <source>
        <strain evidence="4 5">NYU-BL-A4</strain>
    </source>
</reference>
<feature type="active site" description="Proton donor/acceptor" evidence="3">
    <location>
        <position position="266"/>
    </location>
</feature>
<keyword evidence="5" id="KW-1185">Reference proteome</keyword>
<proteinExistence type="inferred from homology"/>
<evidence type="ECO:0000313" key="4">
    <source>
        <dbReference type="EMBL" id="OLU46228.1"/>
    </source>
</evidence>
<comment type="catalytic activity">
    <reaction evidence="1">
        <text>Release of a C-terminal amino acid with broad specificity, except for -Pro.</text>
        <dbReference type="EC" id="3.4.17.19"/>
    </reaction>
</comment>
<dbReference type="GO" id="GO:0006508">
    <property type="term" value="P:proteolysis"/>
    <property type="evidence" value="ECO:0007669"/>
    <property type="project" value="UniProtKB-UniRule"/>
</dbReference>
<dbReference type="GO" id="GO:0046872">
    <property type="term" value="F:metal ion binding"/>
    <property type="evidence" value="ECO:0007669"/>
    <property type="project" value="UniProtKB-KW"/>
</dbReference>
<keyword evidence="1 2" id="KW-0479">Metal-binding</keyword>
<keyword evidence="2" id="KW-0862">Zinc</keyword>
<feature type="binding site" evidence="2">
    <location>
        <position position="295"/>
    </location>
    <ligand>
        <name>Zn(2+)</name>
        <dbReference type="ChEBI" id="CHEBI:29105"/>
        <note>catalytic</note>
    </ligand>
</feature>
<dbReference type="GO" id="GO:0004181">
    <property type="term" value="F:metallocarboxypeptidase activity"/>
    <property type="evidence" value="ECO:0007669"/>
    <property type="project" value="UniProtKB-UniRule"/>
</dbReference>
<dbReference type="SUPFAM" id="SSF55486">
    <property type="entry name" value="Metalloproteases ('zincins'), catalytic domain"/>
    <property type="match status" value="1"/>
</dbReference>
<dbReference type="PROSITE" id="PS52034">
    <property type="entry name" value="PEPTIDASE_M32"/>
    <property type="match status" value="1"/>
</dbReference>
<feature type="binding site" evidence="2">
    <location>
        <position position="265"/>
    </location>
    <ligand>
        <name>Zn(2+)</name>
        <dbReference type="ChEBI" id="CHEBI:29105"/>
        <note>catalytic</note>
    </ligand>
</feature>
<dbReference type="Proteomes" id="UP000186705">
    <property type="component" value="Unassembled WGS sequence"/>
</dbReference>
<dbReference type="EMBL" id="MPKA01000067">
    <property type="protein sequence ID" value="OLU46228.1"/>
    <property type="molecule type" value="Genomic_DNA"/>
</dbReference>
<dbReference type="PANTHER" id="PTHR34217">
    <property type="entry name" value="METAL-DEPENDENT CARBOXYPEPTIDASE"/>
    <property type="match status" value="1"/>
</dbReference>
<feature type="binding site" evidence="2">
    <location>
        <position position="269"/>
    </location>
    <ligand>
        <name>Zn(2+)</name>
        <dbReference type="ChEBI" id="CHEBI:29105"/>
        <note>catalytic</note>
    </ligand>
</feature>
<dbReference type="EC" id="3.4.17.19" evidence="1"/>
<dbReference type="GeneID" id="78275696"/>
<dbReference type="OrthoDB" id="9772308at2"/>